<name>A0A914DM64_9BILA</name>
<dbReference type="AlphaFoldDB" id="A0A914DM64"/>
<organism evidence="1 2">
    <name type="scientific">Acrobeloides nanus</name>
    <dbReference type="NCBI Taxonomy" id="290746"/>
    <lineage>
        <taxon>Eukaryota</taxon>
        <taxon>Metazoa</taxon>
        <taxon>Ecdysozoa</taxon>
        <taxon>Nematoda</taxon>
        <taxon>Chromadorea</taxon>
        <taxon>Rhabditida</taxon>
        <taxon>Tylenchina</taxon>
        <taxon>Cephalobomorpha</taxon>
        <taxon>Cephaloboidea</taxon>
        <taxon>Cephalobidae</taxon>
        <taxon>Acrobeloides</taxon>
    </lineage>
</organism>
<keyword evidence="1" id="KW-1185">Reference proteome</keyword>
<proteinExistence type="predicted"/>
<evidence type="ECO:0000313" key="2">
    <source>
        <dbReference type="WBParaSite" id="ACRNAN_scaffold2947.g15880.t1"/>
    </source>
</evidence>
<sequence length="100" mass="11286">MLGFPIIVHLHPNIVLEESPKYLPSHICIIDNGLIGLLEAGRIAIDDAAMAEVGHVHLDVCCCCPLLFFSLFINPFHSARHIEHPKIFIAHFWFLRVSPH</sequence>
<dbReference type="Proteomes" id="UP000887540">
    <property type="component" value="Unplaced"/>
</dbReference>
<evidence type="ECO:0000313" key="1">
    <source>
        <dbReference type="Proteomes" id="UP000887540"/>
    </source>
</evidence>
<protein>
    <submittedName>
        <fullName evidence="2">Uncharacterized protein</fullName>
    </submittedName>
</protein>
<accession>A0A914DM64</accession>
<reference evidence="2" key="1">
    <citation type="submission" date="2022-11" db="UniProtKB">
        <authorList>
            <consortium name="WormBaseParasite"/>
        </authorList>
    </citation>
    <scope>IDENTIFICATION</scope>
</reference>
<dbReference type="WBParaSite" id="ACRNAN_scaffold2947.g15880.t1">
    <property type="protein sequence ID" value="ACRNAN_scaffold2947.g15880.t1"/>
    <property type="gene ID" value="ACRNAN_scaffold2947.g15880"/>
</dbReference>